<proteinExistence type="predicted"/>
<evidence type="ECO:0000313" key="2">
    <source>
        <dbReference type="Proteomes" id="UP001139981"/>
    </source>
</evidence>
<name>A0ACC1M8T8_9FUNG</name>
<dbReference type="Proteomes" id="UP001139981">
    <property type="component" value="Unassembled WGS sequence"/>
</dbReference>
<keyword evidence="2" id="KW-1185">Reference proteome</keyword>
<organism evidence="1 2">
    <name type="scientific">Coemansia aciculifera</name>
    <dbReference type="NCBI Taxonomy" id="417176"/>
    <lineage>
        <taxon>Eukaryota</taxon>
        <taxon>Fungi</taxon>
        <taxon>Fungi incertae sedis</taxon>
        <taxon>Zoopagomycota</taxon>
        <taxon>Kickxellomycotina</taxon>
        <taxon>Kickxellomycetes</taxon>
        <taxon>Kickxellales</taxon>
        <taxon>Kickxellaceae</taxon>
        <taxon>Coemansia</taxon>
    </lineage>
</organism>
<gene>
    <name evidence="1" type="ORF">IWW38_001258</name>
</gene>
<accession>A0ACC1M8T8</accession>
<protein>
    <submittedName>
        <fullName evidence="1">Uncharacterized protein</fullName>
    </submittedName>
</protein>
<reference evidence="1" key="1">
    <citation type="submission" date="2022-07" db="EMBL/GenBank/DDBJ databases">
        <title>Phylogenomic reconstructions and comparative analyses of Kickxellomycotina fungi.</title>
        <authorList>
            <person name="Reynolds N.K."/>
            <person name="Stajich J.E."/>
            <person name="Barry K."/>
            <person name="Grigoriev I.V."/>
            <person name="Crous P."/>
            <person name="Smith M.E."/>
        </authorList>
    </citation>
    <scope>NUCLEOTIDE SEQUENCE</scope>
    <source>
        <strain evidence="1">CBS 190363</strain>
    </source>
</reference>
<sequence>MSAYYESAPMHASRPSHGGSFGSQYEHDEAVSSLVTRRVQIQAIPHSTMSSDTLVPKTSVSISVDEEDNDLPTHELPSADNGQPHQRGGGGDADSNSDNRKSMGLRAALASKFTPKKKTKDFSRMSVNTKRQQHQLESLISLSRASDDNSAAGPTVRGQPVGYPMSFQHVEHLSPTIIKPKLALINSPELYKSNTVQPKSSFKATAGPAGEKKSPFRALKPASLLTKSSKQSLSDSASTTTAAAAAVASEPGVRMVGGKPIGAPSGFKHVDHLSAEEYGTQKQYQLLNHRQQQQEIVSVLSQSSADHQQQQQQRPKTRGAAASNSSMPPKITYRGLPVSGPVTFQHVEHISPKDYHAQLLSAKLANAPLPPLPSSTSETAAAPSAPAALEQSNFIRQLPTAPNAAAAIVDDSGKDSTARKHRIKKPKAHAFGGSGSKTAEATKSKAKAGISKARQISSPFNVQHDVHISVEDLDDIMQQVPETWKPYISPARSPQGAQHPTTSDATAEDGDSASATAQPRTPIYASMTGSEGGDLAGRMGQLSVSETNHRNSCGSGADTPGWLPRIVSVCSPPETMPSVYYNKQRAVSDMDLDVHARRASADFVAPRSTGARHGSGLPTTPTSAPPANMPDSPVSGHSIATATTEKTKATAVTYADNTSPSPTAGIASGSAAATSKWIKRKSRIMPSTRFSIAPPALALAIAEHEAEEDEDEYVVASPATAAAAPSAKMPSLGIDGSPTVVQPTARSISQSSHLPTQAAAAAAGEKAGGQESKSSRKRRENYGELEEYAEGESGNVYITTWTGVSRRPKGDYVAVKVVPKAAKARYRKLRTELKILRRIRSQHIVRFYEYFSIDDSAWIIYEFMSRGSITDLLAAYPEIRMPAVTIAYAMHEVLTALAYLHERHIVHCDVRSDNVLVDERGQVKLADFSSAVYLDADQTAAQKASLGAIYWMAPELRHGSGYSGATDVWAAGALLYEMITGQPPYIEYPDIKVLELAQANGLPRLEAEDVCDPRLVDLMRLCTVVAPAERLAASKLRKHESVVAPNTAQCAQLMIDFVLQVESLEEEDGSEASDGSE</sequence>
<dbReference type="EMBL" id="JANBVB010000049">
    <property type="protein sequence ID" value="KAJ2898750.1"/>
    <property type="molecule type" value="Genomic_DNA"/>
</dbReference>
<comment type="caution">
    <text evidence="1">The sequence shown here is derived from an EMBL/GenBank/DDBJ whole genome shotgun (WGS) entry which is preliminary data.</text>
</comment>
<evidence type="ECO:0000313" key="1">
    <source>
        <dbReference type="EMBL" id="KAJ2898750.1"/>
    </source>
</evidence>